<evidence type="ECO:0000256" key="2">
    <source>
        <dbReference type="ARBA" id="ARBA00022692"/>
    </source>
</evidence>
<dbReference type="Pfam" id="PF04191">
    <property type="entry name" value="PEMT"/>
    <property type="match status" value="1"/>
</dbReference>
<dbReference type="EC" id="2.1.1.100" evidence="6"/>
<dbReference type="RefSeq" id="WP_322455321.1">
    <property type="nucleotide sequence ID" value="NZ_CP141059.1"/>
</dbReference>
<organism evidence="6 7">
    <name type="scientific">Nocardioides bizhenqiangii</name>
    <dbReference type="NCBI Taxonomy" id="3095076"/>
    <lineage>
        <taxon>Bacteria</taxon>
        <taxon>Bacillati</taxon>
        <taxon>Actinomycetota</taxon>
        <taxon>Actinomycetes</taxon>
        <taxon>Propionibacteriales</taxon>
        <taxon>Nocardioidaceae</taxon>
        <taxon>Nocardioides</taxon>
    </lineage>
</organism>
<keyword evidence="3 5" id="KW-1133">Transmembrane helix</keyword>
<feature type="transmembrane region" description="Helical" evidence="5">
    <location>
        <begin position="40"/>
        <end position="62"/>
    </location>
</feature>
<evidence type="ECO:0000256" key="1">
    <source>
        <dbReference type="ARBA" id="ARBA00004127"/>
    </source>
</evidence>
<evidence type="ECO:0000313" key="7">
    <source>
        <dbReference type="Proteomes" id="UP001327225"/>
    </source>
</evidence>
<keyword evidence="2 5" id="KW-0812">Transmembrane</keyword>
<evidence type="ECO:0000256" key="3">
    <source>
        <dbReference type="ARBA" id="ARBA00022989"/>
    </source>
</evidence>
<proteinExistence type="predicted"/>
<accession>A0ABZ0ZLI7</accession>
<dbReference type="GO" id="GO:0004671">
    <property type="term" value="F:protein C-terminal S-isoprenylcysteine carboxyl O-methyltransferase activity"/>
    <property type="evidence" value="ECO:0007669"/>
    <property type="project" value="UniProtKB-EC"/>
</dbReference>
<keyword evidence="6" id="KW-0489">Methyltransferase</keyword>
<protein>
    <submittedName>
        <fullName evidence="6">Isoprenylcysteine carboxylmethyltransferase family protein</fullName>
        <ecNumber evidence="6">2.1.1.100</ecNumber>
        <ecNumber evidence="6">2.1.1.334</ecNumber>
    </submittedName>
</protein>
<evidence type="ECO:0000313" key="6">
    <source>
        <dbReference type="EMBL" id="WQQ24816.1"/>
    </source>
</evidence>
<evidence type="ECO:0000256" key="5">
    <source>
        <dbReference type="SAM" id="Phobius"/>
    </source>
</evidence>
<keyword evidence="7" id="KW-1185">Reference proteome</keyword>
<reference evidence="7" key="1">
    <citation type="submission" date="2023-12" db="EMBL/GenBank/DDBJ databases">
        <title>Novel species in genus Nocardioides.</title>
        <authorList>
            <person name="Zhou H."/>
        </authorList>
    </citation>
    <scope>NUCLEOTIDE SEQUENCE [LARGE SCALE GENOMIC DNA]</scope>
    <source>
        <strain evidence="7">HM61</strain>
    </source>
</reference>
<name>A0ABZ0ZLI7_9ACTN</name>
<dbReference type="InterPro" id="IPR007318">
    <property type="entry name" value="Phopholipid_MeTrfase"/>
</dbReference>
<keyword evidence="6" id="KW-0808">Transferase</keyword>
<dbReference type="EMBL" id="CP141059">
    <property type="protein sequence ID" value="WQQ24816.1"/>
    <property type="molecule type" value="Genomic_DNA"/>
</dbReference>
<dbReference type="Proteomes" id="UP001327225">
    <property type="component" value="Chromosome"/>
</dbReference>
<dbReference type="Gene3D" id="1.20.120.1630">
    <property type="match status" value="1"/>
</dbReference>
<feature type="transmembrane region" description="Helical" evidence="5">
    <location>
        <begin position="95"/>
        <end position="124"/>
    </location>
</feature>
<gene>
    <name evidence="6" type="ORF">SHK19_12650</name>
</gene>
<evidence type="ECO:0000256" key="4">
    <source>
        <dbReference type="ARBA" id="ARBA00023136"/>
    </source>
</evidence>
<dbReference type="GO" id="GO:0032259">
    <property type="term" value="P:methylation"/>
    <property type="evidence" value="ECO:0007669"/>
    <property type="project" value="UniProtKB-KW"/>
</dbReference>
<keyword evidence="4 5" id="KW-0472">Membrane</keyword>
<sequence length="164" mass="17628">MVQTRVRATLGTIVFFFLAPGSTAGLVPWLITRWEGDVPAWAQLTGATVVVAGTLLVVAAFAQFALEGRGTPAPTAPTQELVVGGLYRWVRNPMYLGVSTAIAGQAVLFGSVGVGIWLAVFVLATTTFTLAYEEPTLRRTYGASYDAYAAAVPRWRPRLTPRRP</sequence>
<dbReference type="EC" id="2.1.1.334" evidence="6"/>
<comment type="subcellular location">
    <subcellularLocation>
        <location evidence="1">Endomembrane system</location>
        <topology evidence="1">Multi-pass membrane protein</topology>
    </subcellularLocation>
</comment>